<evidence type="ECO:0000313" key="4">
    <source>
        <dbReference type="Proteomes" id="UP000693970"/>
    </source>
</evidence>
<protein>
    <submittedName>
        <fullName evidence="3">Uncharacterized protein</fullName>
    </submittedName>
</protein>
<evidence type="ECO:0000313" key="3">
    <source>
        <dbReference type="EMBL" id="KAG7342561.1"/>
    </source>
</evidence>
<keyword evidence="4" id="KW-1185">Reference proteome</keyword>
<reference evidence="3" key="2">
    <citation type="submission" date="2021-04" db="EMBL/GenBank/DDBJ databases">
        <authorList>
            <person name="Podell S."/>
        </authorList>
    </citation>
    <scope>NUCLEOTIDE SEQUENCE</scope>
    <source>
        <strain evidence="3">Hildebrandi</strain>
    </source>
</reference>
<organism evidence="3 4">
    <name type="scientific">Nitzschia inconspicua</name>
    <dbReference type="NCBI Taxonomy" id="303405"/>
    <lineage>
        <taxon>Eukaryota</taxon>
        <taxon>Sar</taxon>
        <taxon>Stramenopiles</taxon>
        <taxon>Ochrophyta</taxon>
        <taxon>Bacillariophyta</taxon>
        <taxon>Bacillariophyceae</taxon>
        <taxon>Bacillariophycidae</taxon>
        <taxon>Bacillariales</taxon>
        <taxon>Bacillariaceae</taxon>
        <taxon>Nitzschia</taxon>
    </lineage>
</organism>
<dbReference type="OrthoDB" id="37242at2759"/>
<evidence type="ECO:0000256" key="1">
    <source>
        <dbReference type="SAM" id="MobiDB-lite"/>
    </source>
</evidence>
<reference evidence="3" key="1">
    <citation type="journal article" date="2021" name="Sci. Rep.">
        <title>Diploid genomic architecture of Nitzschia inconspicua, an elite biomass production diatom.</title>
        <authorList>
            <person name="Oliver A."/>
            <person name="Podell S."/>
            <person name="Pinowska A."/>
            <person name="Traller J.C."/>
            <person name="Smith S.R."/>
            <person name="McClure R."/>
            <person name="Beliaev A."/>
            <person name="Bohutskyi P."/>
            <person name="Hill E.A."/>
            <person name="Rabines A."/>
            <person name="Zheng H."/>
            <person name="Allen L.Z."/>
            <person name="Kuo A."/>
            <person name="Grigoriev I.V."/>
            <person name="Allen A.E."/>
            <person name="Hazlebeck D."/>
            <person name="Allen E.E."/>
        </authorList>
    </citation>
    <scope>NUCLEOTIDE SEQUENCE</scope>
    <source>
        <strain evidence="3">Hildebrandi</strain>
    </source>
</reference>
<evidence type="ECO:0000256" key="2">
    <source>
        <dbReference type="SAM" id="SignalP"/>
    </source>
</evidence>
<feature type="chain" id="PRO_5039906088" evidence="2">
    <location>
        <begin position="29"/>
        <end position="275"/>
    </location>
</feature>
<feature type="region of interest" description="Disordered" evidence="1">
    <location>
        <begin position="168"/>
        <end position="192"/>
    </location>
</feature>
<name>A0A9K3KFW9_9STRA</name>
<feature type="signal peptide" evidence="2">
    <location>
        <begin position="1"/>
        <end position="28"/>
    </location>
</feature>
<comment type="caution">
    <text evidence="3">The sequence shown here is derived from an EMBL/GenBank/DDBJ whole genome shotgun (WGS) entry which is preliminary data.</text>
</comment>
<keyword evidence="2" id="KW-0732">Signal</keyword>
<dbReference type="AlphaFoldDB" id="A0A9K3KFW9"/>
<accession>A0A9K3KFW9</accession>
<proteinExistence type="predicted"/>
<dbReference type="Proteomes" id="UP000693970">
    <property type="component" value="Unassembled WGS sequence"/>
</dbReference>
<gene>
    <name evidence="3" type="ORF">IV203_007654</name>
</gene>
<sequence length="275" mass="29775">MFGSCSASSSSLFLLCLTVLLLPTSVESNFLRDGFSSKIGNDAKSRMKLDDAGGAAAGMSREMFLMKDRQWELQPLQSVDFTAIKDMSLRKQCQRYLQQPVRIKLSQKRGKYGLRAVGELPSGQRLRGFWRPASGSGSGIGSGTGSDMLKIGYDEAIRQRLTTVEFELQLPSSSSSSSRGRRNKQNAESKKTSSLPSIIYSITMEPGAMNKKAVVPRGGGSVRILPHGHGDGGESSTTIEVGKAYVTIPMRNGLVDPGWAKGRMAFRRGRSVGSI</sequence>
<dbReference type="EMBL" id="JAGRRH010000025">
    <property type="protein sequence ID" value="KAG7342561.1"/>
    <property type="molecule type" value="Genomic_DNA"/>
</dbReference>